<sequence>MGFFMPTRVFYGKDVILKNRDVFQSTGESFLIVTGKSSKQNGSLDDLLDVLEGKHVYVYDETPENPPLEVVKEVAENCEDVDVVIGLGGGSPMDTAKAVAVLMENKHLKPEELYDKSKYKSAKTIICVPTTAGTGSEVTQYSVLTVNGRKRGFSHDCAFPKLSFVDYKYTITLNEALTLSTALDALSHAVEGFLSTKATPFSDTLAVESMKIIKEYLPRLMDDLDNEFYRERMMFASTLAGMVIAQTGTTVAHALGYPLTTEKGVKHGLATAVFLPFELKVAKKHGYEKANRVLEIFDDSLYEFFRSLNVGLNIKISDEEINSWAQIVVNASHLSATPGKYDLETIMQAYNEAREHFCR</sequence>
<keyword evidence="5" id="KW-1185">Reference proteome</keyword>
<evidence type="ECO:0000259" key="2">
    <source>
        <dbReference type="Pfam" id="PF00465"/>
    </source>
</evidence>
<dbReference type="InterPro" id="IPR056798">
    <property type="entry name" value="ADH_Fe_C"/>
</dbReference>
<dbReference type="RefSeq" id="WP_090222802.1">
    <property type="nucleotide sequence ID" value="NZ_CP026721.1"/>
</dbReference>
<evidence type="ECO:0000313" key="4">
    <source>
        <dbReference type="EMBL" id="QAV32831.1"/>
    </source>
</evidence>
<accession>A0ABX5QR15</accession>
<dbReference type="Gene3D" id="1.20.1090.10">
    <property type="entry name" value="Dehydroquinate synthase-like - alpha domain"/>
    <property type="match status" value="1"/>
</dbReference>
<feature type="domain" description="Fe-containing alcohol dehydrogenase-like C-terminal" evidence="3">
    <location>
        <begin position="178"/>
        <end position="353"/>
    </location>
</feature>
<dbReference type="EMBL" id="CP026721">
    <property type="protein sequence ID" value="QAV32831.1"/>
    <property type="molecule type" value="Genomic_DNA"/>
</dbReference>
<dbReference type="Pfam" id="PF00465">
    <property type="entry name" value="Fe-ADH"/>
    <property type="match status" value="1"/>
</dbReference>
<gene>
    <name evidence="4" type="ORF">CBS1_03110</name>
</gene>
<evidence type="ECO:0000259" key="3">
    <source>
        <dbReference type="Pfam" id="PF25137"/>
    </source>
</evidence>
<evidence type="ECO:0000256" key="1">
    <source>
        <dbReference type="ARBA" id="ARBA00023002"/>
    </source>
</evidence>
<evidence type="ECO:0000313" key="5">
    <source>
        <dbReference type="Proteomes" id="UP000288947"/>
    </source>
</evidence>
<feature type="domain" description="Alcohol dehydrogenase iron-type/glycerol dehydrogenase GldA" evidence="2">
    <location>
        <begin position="6"/>
        <end position="166"/>
    </location>
</feature>
<dbReference type="InterPro" id="IPR001670">
    <property type="entry name" value="ADH_Fe/GldA"/>
</dbReference>
<dbReference type="PANTHER" id="PTHR11496:SF104">
    <property type="entry name" value="3-DEOXY-ALPHA-D-MANNO-OCTULOSONATE 8-OXIDASE"/>
    <property type="match status" value="1"/>
</dbReference>
<proteinExistence type="predicted"/>
<dbReference type="Proteomes" id="UP000288947">
    <property type="component" value="Chromosome"/>
</dbReference>
<dbReference type="Gene3D" id="3.40.50.1970">
    <property type="match status" value="1"/>
</dbReference>
<reference evidence="4 5" key="1">
    <citation type="submission" date="2018-01" db="EMBL/GenBank/DDBJ databases">
        <title>The whole genome sequencing and assembly of Fervidobacterium changbaicum CBS-1 strain.</title>
        <authorList>
            <person name="Kim J.-Y."/>
            <person name="Park M.-K."/>
            <person name="Yi H."/>
            <person name="Bahn Y.-S."/>
            <person name="Kim J.F."/>
            <person name="Lee D.-W."/>
        </authorList>
    </citation>
    <scope>NUCLEOTIDE SEQUENCE [LARGE SCALE GENOMIC DNA]</scope>
    <source>
        <strain evidence="4 5">CBS-1</strain>
    </source>
</reference>
<protein>
    <submittedName>
        <fullName evidence="4">Alcohol dehydrogenase</fullName>
    </submittedName>
</protein>
<organism evidence="4 5">
    <name type="scientific">Fervidobacterium changbaicum</name>
    <dbReference type="NCBI Taxonomy" id="310769"/>
    <lineage>
        <taxon>Bacteria</taxon>
        <taxon>Thermotogati</taxon>
        <taxon>Thermotogota</taxon>
        <taxon>Thermotogae</taxon>
        <taxon>Thermotogales</taxon>
        <taxon>Fervidobacteriaceae</taxon>
        <taxon>Fervidobacterium</taxon>
    </lineage>
</organism>
<dbReference type="Pfam" id="PF25137">
    <property type="entry name" value="ADH_Fe_C"/>
    <property type="match status" value="1"/>
</dbReference>
<dbReference type="PANTHER" id="PTHR11496">
    <property type="entry name" value="ALCOHOL DEHYDROGENASE"/>
    <property type="match status" value="1"/>
</dbReference>
<name>A0ABX5QR15_9BACT</name>
<dbReference type="InterPro" id="IPR039697">
    <property type="entry name" value="Alcohol_dehydrogenase_Fe"/>
</dbReference>
<keyword evidence="1" id="KW-0560">Oxidoreductase</keyword>
<dbReference type="SUPFAM" id="SSF56796">
    <property type="entry name" value="Dehydroquinate synthase-like"/>
    <property type="match status" value="1"/>
</dbReference>
<dbReference type="CDD" id="cd08181">
    <property type="entry name" value="PPD-like"/>
    <property type="match status" value="1"/>
</dbReference>